<keyword evidence="8" id="KW-0670">Pyruvate</keyword>
<keyword evidence="5" id="KW-0408">Iron</keyword>
<dbReference type="PROSITE" id="PS00198">
    <property type="entry name" value="4FE4S_FER_1"/>
    <property type="match status" value="1"/>
</dbReference>
<feature type="domain" description="4Fe-4S ferredoxin-type" evidence="7">
    <location>
        <begin position="57"/>
        <end position="86"/>
    </location>
</feature>
<evidence type="ECO:0000256" key="2">
    <source>
        <dbReference type="ARBA" id="ARBA00022485"/>
    </source>
</evidence>
<dbReference type="SUPFAM" id="SSF54862">
    <property type="entry name" value="4Fe-4S ferredoxins"/>
    <property type="match status" value="1"/>
</dbReference>
<feature type="domain" description="4Fe-4S ferredoxin-type" evidence="7">
    <location>
        <begin position="27"/>
        <end position="56"/>
    </location>
</feature>
<evidence type="ECO:0000256" key="6">
    <source>
        <dbReference type="ARBA" id="ARBA00023014"/>
    </source>
</evidence>
<dbReference type="PROSITE" id="PS51379">
    <property type="entry name" value="4FE4S_FER_2"/>
    <property type="match status" value="2"/>
</dbReference>
<name>A0A645GZG8_9ZZZZ</name>
<keyword evidence="4" id="KW-0677">Repeat</keyword>
<dbReference type="GO" id="GO:0051539">
    <property type="term" value="F:4 iron, 4 sulfur cluster binding"/>
    <property type="evidence" value="ECO:0007669"/>
    <property type="project" value="UniProtKB-KW"/>
</dbReference>
<dbReference type="NCBIfam" id="TIGR02179">
    <property type="entry name" value="PorD_KorD"/>
    <property type="match status" value="1"/>
</dbReference>
<comment type="caution">
    <text evidence="8">The sequence shown here is derived from an EMBL/GenBank/DDBJ whole genome shotgun (WGS) entry which is preliminary data.</text>
</comment>
<keyword evidence="6" id="KW-0411">Iron-sulfur</keyword>
<dbReference type="GO" id="GO:0046872">
    <property type="term" value="F:metal ion binding"/>
    <property type="evidence" value="ECO:0007669"/>
    <property type="project" value="UniProtKB-KW"/>
</dbReference>
<proteinExistence type="predicted"/>
<organism evidence="8">
    <name type="scientific">bioreactor metagenome</name>
    <dbReference type="NCBI Taxonomy" id="1076179"/>
    <lineage>
        <taxon>unclassified sequences</taxon>
        <taxon>metagenomes</taxon>
        <taxon>ecological metagenomes</taxon>
    </lineage>
</organism>
<evidence type="ECO:0000256" key="5">
    <source>
        <dbReference type="ARBA" id="ARBA00023004"/>
    </source>
</evidence>
<evidence type="ECO:0000259" key="7">
    <source>
        <dbReference type="PROSITE" id="PS51379"/>
    </source>
</evidence>
<dbReference type="InterPro" id="IPR017896">
    <property type="entry name" value="4Fe4S_Fe-S-bd"/>
</dbReference>
<evidence type="ECO:0000256" key="4">
    <source>
        <dbReference type="ARBA" id="ARBA00022737"/>
    </source>
</evidence>
<dbReference type="InterPro" id="IPR011898">
    <property type="entry name" value="PorD_KorD"/>
</dbReference>
<sequence length="90" mass="10203">MEFISEYIVPIGPEGLHVIQTGKWRTRKPVMDTSKCIRCGMCLMYCPVNSVRRTEEGAFEICYDYCKGCGICARECKKGAIEMQPVKEEG</sequence>
<accession>A0A645GZG8</accession>
<dbReference type="AlphaFoldDB" id="A0A645GZG8"/>
<reference evidence="8" key="1">
    <citation type="submission" date="2019-08" db="EMBL/GenBank/DDBJ databases">
        <authorList>
            <person name="Kucharzyk K."/>
            <person name="Murdoch R.W."/>
            <person name="Higgins S."/>
            <person name="Loffler F."/>
        </authorList>
    </citation>
    <scope>NUCLEOTIDE SEQUENCE</scope>
</reference>
<dbReference type="EMBL" id="VSSQ01079523">
    <property type="protein sequence ID" value="MPN29023.1"/>
    <property type="molecule type" value="Genomic_DNA"/>
</dbReference>
<dbReference type="Pfam" id="PF00037">
    <property type="entry name" value="Fer4"/>
    <property type="match status" value="2"/>
</dbReference>
<dbReference type="PANTHER" id="PTHR43724">
    <property type="entry name" value="PYRUVATE SYNTHASE SUBUNIT PORD"/>
    <property type="match status" value="1"/>
</dbReference>
<dbReference type="GO" id="GO:0016625">
    <property type="term" value="F:oxidoreductase activity, acting on the aldehyde or oxo group of donors, iron-sulfur protein as acceptor"/>
    <property type="evidence" value="ECO:0007669"/>
    <property type="project" value="InterPro"/>
</dbReference>
<keyword evidence="2" id="KW-0004">4Fe-4S</keyword>
<gene>
    <name evidence="8" type="primary">porD_9</name>
    <name evidence="8" type="ORF">SDC9_176471</name>
</gene>
<dbReference type="Gene3D" id="3.30.70.20">
    <property type="match status" value="2"/>
</dbReference>
<comment type="cofactor">
    <cofactor evidence="1">
        <name>[4Fe-4S] cluster</name>
        <dbReference type="ChEBI" id="CHEBI:49883"/>
    </cofactor>
</comment>
<dbReference type="InterPro" id="IPR017900">
    <property type="entry name" value="4Fe4S_Fe_S_CS"/>
</dbReference>
<evidence type="ECO:0000256" key="3">
    <source>
        <dbReference type="ARBA" id="ARBA00022723"/>
    </source>
</evidence>
<evidence type="ECO:0000313" key="8">
    <source>
        <dbReference type="EMBL" id="MPN29023.1"/>
    </source>
</evidence>
<protein>
    <submittedName>
        <fullName evidence="8">Pyruvate synthase subunit PorD</fullName>
    </submittedName>
</protein>
<keyword evidence="3" id="KW-0479">Metal-binding</keyword>
<evidence type="ECO:0000256" key="1">
    <source>
        <dbReference type="ARBA" id="ARBA00001966"/>
    </source>
</evidence>
<dbReference type="PANTHER" id="PTHR43724:SF1">
    <property type="entry name" value="PYRUVATE SYNTHASE SUBUNIT PORD"/>
    <property type="match status" value="1"/>
</dbReference>